<sequence length="85" mass="9077">MRALPLLLGVGLLALAGCKTFGGHYELDAVDANGHKLNKKPFLAQGSGIYTVRNTLCSSYPKATVIIRDVDADQELAGESPHHCK</sequence>
<proteinExistence type="predicted"/>
<feature type="chain" id="PRO_5001529897" description="Secreted protein" evidence="1">
    <location>
        <begin position="17"/>
        <end position="85"/>
    </location>
</feature>
<evidence type="ECO:0000256" key="1">
    <source>
        <dbReference type="SAM" id="SignalP"/>
    </source>
</evidence>
<gene>
    <name evidence="2" type="ORF">PKB_1560</name>
</gene>
<dbReference type="RefSeq" id="WP_043250495.1">
    <property type="nucleotide sequence ID" value="NZ_HG322950.1"/>
</dbReference>
<accession>A0A024HDF4</accession>
<dbReference type="KEGG" id="pkc:PKB_1560"/>
<reference evidence="2 3" key="2">
    <citation type="submission" date="2014-05" db="EMBL/GenBank/DDBJ databases">
        <title>Genome sequence of the 3-chlorobenzoate degrading bacterium Pseudomonas knackmussii B13 shows multiple evidence for horizontal gene transfer.</title>
        <authorList>
            <person name="Miyazaki R."/>
            <person name="Bertelli C."/>
            <person name="Falquet L."/>
            <person name="Robinson-Rechavi M."/>
            <person name="Gharib W."/>
            <person name="Roy S."/>
            <person name="Van der Meer J.R."/>
        </authorList>
    </citation>
    <scope>NUCLEOTIDE SEQUENCE [LARGE SCALE GENOMIC DNA]</scope>
    <source>
        <strain evidence="2 3">B13</strain>
    </source>
</reference>
<evidence type="ECO:0000313" key="3">
    <source>
        <dbReference type="Proteomes" id="UP000025241"/>
    </source>
</evidence>
<organism evidence="2 3">
    <name type="scientific">Pseudomonas knackmussii (strain DSM 6978 / CCUG 54928 / LMG 23759 / B13)</name>
    <dbReference type="NCBI Taxonomy" id="1301098"/>
    <lineage>
        <taxon>Bacteria</taxon>
        <taxon>Pseudomonadati</taxon>
        <taxon>Pseudomonadota</taxon>
        <taxon>Gammaproteobacteria</taxon>
        <taxon>Pseudomonadales</taxon>
        <taxon>Pseudomonadaceae</taxon>
        <taxon>Pseudomonas</taxon>
    </lineage>
</organism>
<dbReference type="AlphaFoldDB" id="A0A024HDF4"/>
<dbReference type="PROSITE" id="PS51257">
    <property type="entry name" value="PROKAR_LIPOPROTEIN"/>
    <property type="match status" value="1"/>
</dbReference>
<dbReference type="PATRIC" id="fig|1301098.3.peg.1553"/>
<dbReference type="STRING" id="1301098.PKB_1560"/>
<feature type="signal peptide" evidence="1">
    <location>
        <begin position="1"/>
        <end position="16"/>
    </location>
</feature>
<dbReference type="OrthoDB" id="8612762at2"/>
<name>A0A024HDF4_PSEKB</name>
<dbReference type="EMBL" id="HG322950">
    <property type="protein sequence ID" value="CDF82921.1"/>
    <property type="molecule type" value="Genomic_DNA"/>
</dbReference>
<keyword evidence="1" id="KW-0732">Signal</keyword>
<dbReference type="HOGENOM" id="CLU_2466724_0_0_6"/>
<reference evidence="2 3" key="1">
    <citation type="submission" date="2013-03" db="EMBL/GenBank/DDBJ databases">
        <authorList>
            <person name="Linke B."/>
        </authorList>
    </citation>
    <scope>NUCLEOTIDE SEQUENCE [LARGE SCALE GENOMIC DNA]</scope>
    <source>
        <strain evidence="2 3">B13</strain>
    </source>
</reference>
<keyword evidence="3" id="KW-1185">Reference proteome</keyword>
<dbReference type="Proteomes" id="UP000025241">
    <property type="component" value="Chromosome I"/>
</dbReference>
<evidence type="ECO:0008006" key="4">
    <source>
        <dbReference type="Google" id="ProtNLM"/>
    </source>
</evidence>
<protein>
    <recommendedName>
        <fullName evidence="4">Secreted protein</fullName>
    </recommendedName>
</protein>
<evidence type="ECO:0000313" key="2">
    <source>
        <dbReference type="EMBL" id="CDF82921.1"/>
    </source>
</evidence>